<dbReference type="EMBL" id="BLXT01006898">
    <property type="protein sequence ID" value="GFO34423.1"/>
    <property type="molecule type" value="Genomic_DNA"/>
</dbReference>
<keyword evidence="6" id="KW-1185">Reference proteome</keyword>
<evidence type="ECO:0000256" key="2">
    <source>
        <dbReference type="ARBA" id="ARBA00022664"/>
    </source>
</evidence>
<evidence type="ECO:0000259" key="4">
    <source>
        <dbReference type="Pfam" id="PF11718"/>
    </source>
</evidence>
<dbReference type="Pfam" id="PF11718">
    <property type="entry name" value="CPSF73-100_C"/>
    <property type="match status" value="1"/>
</dbReference>
<evidence type="ECO:0000313" key="5">
    <source>
        <dbReference type="EMBL" id="GFO34423.1"/>
    </source>
</evidence>
<proteinExistence type="predicted"/>
<comment type="subcellular location">
    <subcellularLocation>
        <location evidence="1">Nucleus</location>
    </subcellularLocation>
</comment>
<dbReference type="InterPro" id="IPR021718">
    <property type="entry name" value="CPSF73-100_C"/>
</dbReference>
<organism evidence="5 6">
    <name type="scientific">Plakobranchus ocellatus</name>
    <dbReference type="NCBI Taxonomy" id="259542"/>
    <lineage>
        <taxon>Eukaryota</taxon>
        <taxon>Metazoa</taxon>
        <taxon>Spiralia</taxon>
        <taxon>Lophotrochozoa</taxon>
        <taxon>Mollusca</taxon>
        <taxon>Gastropoda</taxon>
        <taxon>Heterobranchia</taxon>
        <taxon>Euthyneura</taxon>
        <taxon>Panpulmonata</taxon>
        <taxon>Sacoglossa</taxon>
        <taxon>Placobranchoidea</taxon>
        <taxon>Plakobranchidae</taxon>
        <taxon>Plakobranchus</taxon>
    </lineage>
</organism>
<feature type="non-terminal residue" evidence="5">
    <location>
        <position position="91"/>
    </location>
</feature>
<feature type="domain" description="Pre-mRNA 3'-end-processing endonuclease polyadenylation factor C-term" evidence="4">
    <location>
        <begin position="1"/>
        <end position="91"/>
    </location>
</feature>
<evidence type="ECO:0000256" key="3">
    <source>
        <dbReference type="ARBA" id="ARBA00023242"/>
    </source>
</evidence>
<dbReference type="AlphaFoldDB" id="A0AAV4CR80"/>
<dbReference type="Proteomes" id="UP000735302">
    <property type="component" value="Unassembled WGS sequence"/>
</dbReference>
<dbReference type="GO" id="GO:0005634">
    <property type="term" value="C:nucleus"/>
    <property type="evidence" value="ECO:0007669"/>
    <property type="project" value="UniProtKB-SubCell"/>
</dbReference>
<name>A0AAV4CR80_9GAST</name>
<dbReference type="GO" id="GO:0006397">
    <property type="term" value="P:mRNA processing"/>
    <property type="evidence" value="ECO:0007669"/>
    <property type="project" value="UniProtKB-KW"/>
</dbReference>
<reference evidence="5 6" key="1">
    <citation type="journal article" date="2021" name="Elife">
        <title>Chloroplast acquisition without the gene transfer in kleptoplastic sea slugs, Plakobranchus ocellatus.</title>
        <authorList>
            <person name="Maeda T."/>
            <person name="Takahashi S."/>
            <person name="Yoshida T."/>
            <person name="Shimamura S."/>
            <person name="Takaki Y."/>
            <person name="Nagai Y."/>
            <person name="Toyoda A."/>
            <person name="Suzuki Y."/>
            <person name="Arimoto A."/>
            <person name="Ishii H."/>
            <person name="Satoh N."/>
            <person name="Nishiyama T."/>
            <person name="Hasebe M."/>
            <person name="Maruyama T."/>
            <person name="Minagawa J."/>
            <person name="Obokata J."/>
            <person name="Shigenobu S."/>
        </authorList>
    </citation>
    <scope>NUCLEOTIDE SEQUENCE [LARGE SCALE GENOMIC DNA]</scope>
</reference>
<evidence type="ECO:0000313" key="6">
    <source>
        <dbReference type="Proteomes" id="UP000735302"/>
    </source>
</evidence>
<protein>
    <submittedName>
        <fullName evidence="5">Cleavage and polyadenylation specificity factor subunit 3</fullName>
    </submittedName>
</protein>
<keyword evidence="3" id="KW-0539">Nucleus</keyword>
<keyword evidence="2" id="KW-0507">mRNA processing</keyword>
<gene>
    <name evidence="5" type="ORF">PoB_006092800</name>
</gene>
<comment type="caution">
    <text evidence="5">The sequence shown here is derived from an EMBL/GenBank/DDBJ whole genome shotgun (WGS) entry which is preliminary data.</text>
</comment>
<evidence type="ECO:0000256" key="1">
    <source>
        <dbReference type="ARBA" id="ARBA00004123"/>
    </source>
</evidence>
<accession>A0AAV4CR80</accession>
<sequence length="91" mass="9815">MSTVSQKMSVMFSGTPSLLAYYLNQLAGDIEYLSNTSSSSSVIIQVFGSVTITLDSGVAYIEWTANPVTDMYADAVIAVILRAEQDPIPMK</sequence>